<dbReference type="Gene3D" id="3.40.630.10">
    <property type="entry name" value="Zn peptidases"/>
    <property type="match status" value="1"/>
</dbReference>
<accession>A0ABT7FPZ7</accession>
<dbReference type="NCBIfam" id="TIGR01891">
    <property type="entry name" value="amidohydrolases"/>
    <property type="match status" value="1"/>
</dbReference>
<dbReference type="Pfam" id="PF01546">
    <property type="entry name" value="Peptidase_M20"/>
    <property type="match status" value="1"/>
</dbReference>
<dbReference type="Proteomes" id="UP001239414">
    <property type="component" value="Unassembled WGS sequence"/>
</dbReference>
<dbReference type="PANTHER" id="PTHR11014">
    <property type="entry name" value="PEPTIDASE M20 FAMILY MEMBER"/>
    <property type="match status" value="1"/>
</dbReference>
<dbReference type="Pfam" id="PF07687">
    <property type="entry name" value="M20_dimer"/>
    <property type="match status" value="1"/>
</dbReference>
<protein>
    <submittedName>
        <fullName evidence="2">Amidohydrolase</fullName>
    </submittedName>
</protein>
<dbReference type="InterPro" id="IPR017439">
    <property type="entry name" value="Amidohydrolase"/>
</dbReference>
<comment type="caution">
    <text evidence="2">The sequence shown here is derived from an EMBL/GenBank/DDBJ whole genome shotgun (WGS) entry which is preliminary data.</text>
</comment>
<keyword evidence="3" id="KW-1185">Reference proteome</keyword>
<sequence length="392" mass="41434">MNEHLKKLSQQWINEFLKTASKSSALRKTIHQHPQISGEEGPTKELMLKEMGISFDSVAETGAVGRIGPTIGPSIGMRGELDALPVQENTNVEWAATSNKMHACGHDIHLAALAGVVNAAKNIDLPFGLVPILQPREETYPSGALDISESGLLEKHKVSHVIGAHVHPAIQLGSIAAGSGFVNAAAGEIEIRVRGKGGHGAYPHKANDVATPTAQIALGLSEVVRRNNDPMSPAVVSIGSISVGQGAANVLPQTGSIFATIRSTSIETNDELANQINQFATFTAQSLGCSAETRYTPGEPALVNADSLANKFESYAAEIDIPLANTMRSLGADDFSYYGENCPSLMCFVGVNEGDTPSLHDAEFLPPDEAIIHVAKAFITGYIAAADNLLER</sequence>
<dbReference type="SUPFAM" id="SSF53187">
    <property type="entry name" value="Zn-dependent exopeptidases"/>
    <property type="match status" value="1"/>
</dbReference>
<dbReference type="InterPro" id="IPR011650">
    <property type="entry name" value="Peptidase_M20_dimer"/>
</dbReference>
<dbReference type="RefSeq" id="WP_284612605.1">
    <property type="nucleotide sequence ID" value="NZ_CP100379.1"/>
</dbReference>
<evidence type="ECO:0000313" key="2">
    <source>
        <dbReference type="EMBL" id="MDK4247663.1"/>
    </source>
</evidence>
<proteinExistence type="predicted"/>
<name>A0ABT7FPZ7_9CORY</name>
<evidence type="ECO:0000313" key="3">
    <source>
        <dbReference type="Proteomes" id="UP001239414"/>
    </source>
</evidence>
<organism evidence="2 3">
    <name type="scientific">Corynebacterium accolens</name>
    <dbReference type="NCBI Taxonomy" id="38284"/>
    <lineage>
        <taxon>Bacteria</taxon>
        <taxon>Bacillati</taxon>
        <taxon>Actinomycetota</taxon>
        <taxon>Actinomycetes</taxon>
        <taxon>Mycobacteriales</taxon>
        <taxon>Corynebacteriaceae</taxon>
        <taxon>Corynebacterium</taxon>
    </lineage>
</organism>
<reference evidence="2 3" key="1">
    <citation type="submission" date="2023-05" db="EMBL/GenBank/DDBJ databases">
        <title>Metabolic capabilities are highly conserved among human nasal-associated Corynebacterium species in pangenomic analyses.</title>
        <authorList>
            <person name="Tran T.H."/>
            <person name="Roberts A.Q."/>
            <person name="Escapa I.F."/>
            <person name="Gao W."/>
            <person name="Conlan S."/>
            <person name="Kong H."/>
            <person name="Segre J.A."/>
            <person name="Kelly M.S."/>
            <person name="Lemon K.P."/>
        </authorList>
    </citation>
    <scope>NUCLEOTIDE SEQUENCE [LARGE SCALE GENOMIC DNA]</scope>
    <source>
        <strain evidence="2 3">KPL3802</strain>
    </source>
</reference>
<dbReference type="Gene3D" id="3.30.70.360">
    <property type="match status" value="1"/>
</dbReference>
<dbReference type="PANTHER" id="PTHR11014:SF63">
    <property type="entry name" value="METALLOPEPTIDASE, PUTATIVE (AFU_ORTHOLOGUE AFUA_6G09600)-RELATED"/>
    <property type="match status" value="1"/>
</dbReference>
<dbReference type="InterPro" id="IPR002933">
    <property type="entry name" value="Peptidase_M20"/>
</dbReference>
<gene>
    <name evidence="2" type="ORF">QPX34_06425</name>
</gene>
<dbReference type="PIRSF" id="PIRSF005962">
    <property type="entry name" value="Pept_M20D_amidohydro"/>
    <property type="match status" value="1"/>
</dbReference>
<dbReference type="EMBL" id="JASNUO010000005">
    <property type="protein sequence ID" value="MDK4247663.1"/>
    <property type="molecule type" value="Genomic_DNA"/>
</dbReference>
<dbReference type="SUPFAM" id="SSF55031">
    <property type="entry name" value="Bacterial exopeptidase dimerisation domain"/>
    <property type="match status" value="1"/>
</dbReference>
<evidence type="ECO:0000259" key="1">
    <source>
        <dbReference type="Pfam" id="PF07687"/>
    </source>
</evidence>
<dbReference type="InterPro" id="IPR036264">
    <property type="entry name" value="Bact_exopeptidase_dim_dom"/>
</dbReference>
<feature type="domain" description="Peptidase M20 dimerisation" evidence="1">
    <location>
        <begin position="188"/>
        <end position="280"/>
    </location>
</feature>